<dbReference type="Proteomes" id="UP000626109">
    <property type="component" value="Unassembled WGS sequence"/>
</dbReference>
<feature type="region of interest" description="Disordered" evidence="1">
    <location>
        <begin position="315"/>
        <end position="363"/>
    </location>
</feature>
<protein>
    <submittedName>
        <fullName evidence="2">Uncharacterized protein</fullName>
    </submittedName>
</protein>
<sequence length="726" mass="78995">MPSLLWPFRRKVFTLSCALQHLVRSSAAVRTDDARPATLLITECHLMLVVCVHFVRSFMRAMEVRRLLWPLQVNSIPLSTPSVASLEPPEFGTELTKLGLAGFKAYLNSTLPLELEIDEQFAREFHESDHSRVNIAFLRWQKRVFAEKYNVPAEGLTSRMERIPRLEGIQYTWDELYNNAAFKQLRRRISALSRVYLKRSGHAAEELPKKFRIFTWVEVFRRGDSLRPWARTDGSYLMGRYFPTVVHKSMNLNFEDPRGINPPFGKTHSHEVFEGNLVLFPSWASHFITPNMVNKTAVCFAFLVYPPDGPTLDFEEHSSKSSWNAQGPSWDQRNPNWNNHFPGAHGWQGGWEGPKESPYRPSDMRPLGAPEAWSGAGSHEIGAGSQDFMAAHKDVSNPYAFPIDREKLLLMRPPVGRRPPNIRFPVMLPMPSLPREVTAVAPDVVRKPAVLPCKVPIGEAASSGARASSSGDQGSGSLQSKPVGEPTSPKQNLDMIAFDDPFMGDFGDSIGMVDEDDDEEDGFVERSPDVPQSRGFSKWFGAGGGARRPAGSGGTTGEAGLSTDAGSGLEESSDEEAELQLGVGNATSSSSSALTPEPARAPEPMAEACVLPNPGASAPSAECEAATGSLPESLAEHDSSGSDHAACPGPPPAEEVHREQTEAETEQPATSEAVSVSSPVLRAELPRGPGFLAEMLGKALAVGSPDGEAPPASPPRGDSAEDAKPF</sequence>
<reference evidence="2" key="1">
    <citation type="submission" date="2021-02" db="EMBL/GenBank/DDBJ databases">
        <authorList>
            <person name="Dougan E. K."/>
            <person name="Rhodes N."/>
            <person name="Thang M."/>
            <person name="Chan C."/>
        </authorList>
    </citation>
    <scope>NUCLEOTIDE SEQUENCE</scope>
</reference>
<proteinExistence type="predicted"/>
<feature type="compositionally biased region" description="Polar residues" evidence="1">
    <location>
        <begin position="585"/>
        <end position="594"/>
    </location>
</feature>
<feature type="region of interest" description="Disordered" evidence="1">
    <location>
        <begin position="460"/>
        <end position="682"/>
    </location>
</feature>
<organism evidence="2 3">
    <name type="scientific">Polarella glacialis</name>
    <name type="common">Dinoflagellate</name>
    <dbReference type="NCBI Taxonomy" id="89957"/>
    <lineage>
        <taxon>Eukaryota</taxon>
        <taxon>Sar</taxon>
        <taxon>Alveolata</taxon>
        <taxon>Dinophyceae</taxon>
        <taxon>Suessiales</taxon>
        <taxon>Suessiaceae</taxon>
        <taxon>Polarella</taxon>
    </lineage>
</organism>
<feature type="compositionally biased region" description="Polar residues" evidence="1">
    <location>
        <begin position="320"/>
        <end position="339"/>
    </location>
</feature>
<evidence type="ECO:0000256" key="1">
    <source>
        <dbReference type="SAM" id="MobiDB-lite"/>
    </source>
</evidence>
<dbReference type="AlphaFoldDB" id="A0A813L6G2"/>
<comment type="caution">
    <text evidence="2">The sequence shown here is derived from an EMBL/GenBank/DDBJ whole genome shotgun (WGS) entry which is preliminary data.</text>
</comment>
<feature type="region of interest" description="Disordered" evidence="1">
    <location>
        <begin position="702"/>
        <end position="726"/>
    </location>
</feature>
<accession>A0A813L6G2</accession>
<dbReference type="Gene3D" id="2.60.120.620">
    <property type="entry name" value="q2cbj1_9rhob like domain"/>
    <property type="match status" value="1"/>
</dbReference>
<dbReference type="EMBL" id="CAJNNW010033239">
    <property type="protein sequence ID" value="CAE8717828.1"/>
    <property type="molecule type" value="Genomic_DNA"/>
</dbReference>
<feature type="compositionally biased region" description="Low complexity" evidence="1">
    <location>
        <begin position="460"/>
        <end position="480"/>
    </location>
</feature>
<evidence type="ECO:0000313" key="3">
    <source>
        <dbReference type="Proteomes" id="UP000626109"/>
    </source>
</evidence>
<name>A0A813L6G2_POLGL</name>
<evidence type="ECO:0000313" key="2">
    <source>
        <dbReference type="EMBL" id="CAE8717828.1"/>
    </source>
</evidence>
<feature type="compositionally biased region" description="Gly residues" evidence="1">
    <location>
        <begin position="541"/>
        <end position="557"/>
    </location>
</feature>
<gene>
    <name evidence="2" type="ORF">PGLA2088_LOCUS39719</name>
</gene>
<feature type="compositionally biased region" description="Low complexity" evidence="1">
    <location>
        <begin position="596"/>
        <end position="608"/>
    </location>
</feature>
<feature type="compositionally biased region" description="Acidic residues" evidence="1">
    <location>
        <begin position="513"/>
        <end position="522"/>
    </location>
</feature>